<evidence type="ECO:0000256" key="5">
    <source>
        <dbReference type="ARBA" id="ARBA00023136"/>
    </source>
</evidence>
<evidence type="ECO:0000256" key="6">
    <source>
        <dbReference type="SAM" id="Phobius"/>
    </source>
</evidence>
<accession>A0A0F9CSW3</accession>
<dbReference type="AlphaFoldDB" id="A0A0F9CSW3"/>
<keyword evidence="2" id="KW-1003">Cell membrane</keyword>
<evidence type="ECO:0000256" key="2">
    <source>
        <dbReference type="ARBA" id="ARBA00022475"/>
    </source>
</evidence>
<dbReference type="Pfam" id="PF03631">
    <property type="entry name" value="Virul_fac_BrkB"/>
    <property type="match status" value="1"/>
</dbReference>
<evidence type="ECO:0000313" key="7">
    <source>
        <dbReference type="EMBL" id="KKL08716.1"/>
    </source>
</evidence>
<comment type="subcellular location">
    <subcellularLocation>
        <location evidence="1">Cell membrane</location>
        <topology evidence="1">Multi-pass membrane protein</topology>
    </subcellularLocation>
</comment>
<gene>
    <name evidence="7" type="ORF">LCGC14_2573090</name>
</gene>
<dbReference type="PANTHER" id="PTHR30213:SF0">
    <property type="entry name" value="UPF0761 MEMBRANE PROTEIN YIHY"/>
    <property type="match status" value="1"/>
</dbReference>
<proteinExistence type="predicted"/>
<protein>
    <submittedName>
        <fullName evidence="7">Uncharacterized protein</fullName>
    </submittedName>
</protein>
<dbReference type="InterPro" id="IPR017039">
    <property type="entry name" value="Virul_fac_BrkB"/>
</dbReference>
<organism evidence="7">
    <name type="scientific">marine sediment metagenome</name>
    <dbReference type="NCBI Taxonomy" id="412755"/>
    <lineage>
        <taxon>unclassified sequences</taxon>
        <taxon>metagenomes</taxon>
        <taxon>ecological metagenomes</taxon>
    </lineage>
</organism>
<sequence>MLGESPGELGLCCTEVMRVRFLLTLSRRSIEEFFADNCSQMAAAISYYVLFSLFPLLIFLVGILGLLLQDSQLQRDIIDAVLDFIPLSEDEGRGEVTEAVEGVAGVGSGALGLFGLIGMAWSGSNMFGIIRRSINAAYDLEFQRPLVQQKL</sequence>
<evidence type="ECO:0000256" key="4">
    <source>
        <dbReference type="ARBA" id="ARBA00022989"/>
    </source>
</evidence>
<evidence type="ECO:0000256" key="3">
    <source>
        <dbReference type="ARBA" id="ARBA00022692"/>
    </source>
</evidence>
<evidence type="ECO:0000256" key="1">
    <source>
        <dbReference type="ARBA" id="ARBA00004651"/>
    </source>
</evidence>
<keyword evidence="3 6" id="KW-0812">Transmembrane</keyword>
<dbReference type="EMBL" id="LAZR01042770">
    <property type="protein sequence ID" value="KKL08716.1"/>
    <property type="molecule type" value="Genomic_DNA"/>
</dbReference>
<dbReference type="GO" id="GO:0005886">
    <property type="term" value="C:plasma membrane"/>
    <property type="evidence" value="ECO:0007669"/>
    <property type="project" value="UniProtKB-SubCell"/>
</dbReference>
<feature type="non-terminal residue" evidence="7">
    <location>
        <position position="151"/>
    </location>
</feature>
<keyword evidence="5 6" id="KW-0472">Membrane</keyword>
<feature type="transmembrane region" description="Helical" evidence="6">
    <location>
        <begin position="45"/>
        <end position="68"/>
    </location>
</feature>
<reference evidence="7" key="1">
    <citation type="journal article" date="2015" name="Nature">
        <title>Complex archaea that bridge the gap between prokaryotes and eukaryotes.</title>
        <authorList>
            <person name="Spang A."/>
            <person name="Saw J.H."/>
            <person name="Jorgensen S.L."/>
            <person name="Zaremba-Niedzwiedzka K."/>
            <person name="Martijn J."/>
            <person name="Lind A.E."/>
            <person name="van Eijk R."/>
            <person name="Schleper C."/>
            <person name="Guy L."/>
            <person name="Ettema T.J."/>
        </authorList>
    </citation>
    <scope>NUCLEOTIDE SEQUENCE</scope>
</reference>
<name>A0A0F9CSW3_9ZZZZ</name>
<dbReference type="PANTHER" id="PTHR30213">
    <property type="entry name" value="INNER MEMBRANE PROTEIN YHJD"/>
    <property type="match status" value="1"/>
</dbReference>
<comment type="caution">
    <text evidence="7">The sequence shown here is derived from an EMBL/GenBank/DDBJ whole genome shotgun (WGS) entry which is preliminary data.</text>
</comment>
<keyword evidence="4 6" id="KW-1133">Transmembrane helix</keyword>